<protein>
    <submittedName>
        <fullName evidence="2">Uncharacterized protein</fullName>
    </submittedName>
</protein>
<proteinExistence type="predicted"/>
<evidence type="ECO:0000313" key="2">
    <source>
        <dbReference type="EMBL" id="KFM63544.1"/>
    </source>
</evidence>
<feature type="non-terminal residue" evidence="2">
    <location>
        <position position="1"/>
    </location>
</feature>
<name>A0A087TEK5_STEMI</name>
<sequence>ACSSSSLESFSSLKSGSSYSTGFVQSSQT</sequence>
<keyword evidence="3" id="KW-1185">Reference proteome</keyword>
<gene>
    <name evidence="2" type="ORF">X975_09929</name>
</gene>
<dbReference type="Proteomes" id="UP000054359">
    <property type="component" value="Unassembled WGS sequence"/>
</dbReference>
<feature type="non-terminal residue" evidence="2">
    <location>
        <position position="29"/>
    </location>
</feature>
<evidence type="ECO:0000256" key="1">
    <source>
        <dbReference type="SAM" id="MobiDB-lite"/>
    </source>
</evidence>
<accession>A0A087TEK5</accession>
<feature type="region of interest" description="Disordered" evidence="1">
    <location>
        <begin position="1"/>
        <end position="29"/>
    </location>
</feature>
<reference evidence="2 3" key="1">
    <citation type="submission" date="2013-11" db="EMBL/GenBank/DDBJ databases">
        <title>Genome sequencing of Stegodyphus mimosarum.</title>
        <authorList>
            <person name="Bechsgaard J."/>
        </authorList>
    </citation>
    <scope>NUCLEOTIDE SEQUENCE [LARGE SCALE GENOMIC DNA]</scope>
</reference>
<dbReference type="AlphaFoldDB" id="A0A087TEK5"/>
<dbReference type="EMBL" id="KK114867">
    <property type="protein sequence ID" value="KFM63544.1"/>
    <property type="molecule type" value="Genomic_DNA"/>
</dbReference>
<feature type="compositionally biased region" description="Low complexity" evidence="1">
    <location>
        <begin position="1"/>
        <end position="20"/>
    </location>
</feature>
<organism evidence="2 3">
    <name type="scientific">Stegodyphus mimosarum</name>
    <name type="common">African social velvet spider</name>
    <dbReference type="NCBI Taxonomy" id="407821"/>
    <lineage>
        <taxon>Eukaryota</taxon>
        <taxon>Metazoa</taxon>
        <taxon>Ecdysozoa</taxon>
        <taxon>Arthropoda</taxon>
        <taxon>Chelicerata</taxon>
        <taxon>Arachnida</taxon>
        <taxon>Araneae</taxon>
        <taxon>Araneomorphae</taxon>
        <taxon>Entelegynae</taxon>
        <taxon>Eresoidea</taxon>
        <taxon>Eresidae</taxon>
        <taxon>Stegodyphus</taxon>
    </lineage>
</organism>
<evidence type="ECO:0000313" key="3">
    <source>
        <dbReference type="Proteomes" id="UP000054359"/>
    </source>
</evidence>